<feature type="chain" id="PRO_5045415731" evidence="7">
    <location>
        <begin position="23"/>
        <end position="477"/>
    </location>
</feature>
<evidence type="ECO:0000256" key="6">
    <source>
        <dbReference type="SAM" id="MobiDB-lite"/>
    </source>
</evidence>
<dbReference type="EMBL" id="JBHMAG010000018">
    <property type="protein sequence ID" value="MFB9755395.1"/>
    <property type="molecule type" value="Genomic_DNA"/>
</dbReference>
<feature type="compositionally biased region" description="Low complexity" evidence="6">
    <location>
        <begin position="36"/>
        <end position="52"/>
    </location>
</feature>
<keyword evidence="2 7" id="KW-0732">Signal</keyword>
<feature type="compositionally biased region" description="Gly residues" evidence="6">
    <location>
        <begin position="23"/>
        <end position="35"/>
    </location>
</feature>
<dbReference type="InterPro" id="IPR006059">
    <property type="entry name" value="SBP"/>
</dbReference>
<keyword evidence="4" id="KW-0564">Palmitate</keyword>
<name>A0ABV5W4C6_9BACL</name>
<reference evidence="8 9" key="1">
    <citation type="submission" date="2024-09" db="EMBL/GenBank/DDBJ databases">
        <authorList>
            <person name="Sun Q."/>
            <person name="Mori K."/>
        </authorList>
    </citation>
    <scope>NUCLEOTIDE SEQUENCE [LARGE SCALE GENOMIC DNA]</scope>
    <source>
        <strain evidence="8 9">JCM 12520</strain>
    </source>
</reference>
<dbReference type="SUPFAM" id="SSF53850">
    <property type="entry name" value="Periplasmic binding protein-like II"/>
    <property type="match status" value="1"/>
</dbReference>
<evidence type="ECO:0000256" key="2">
    <source>
        <dbReference type="ARBA" id="ARBA00022729"/>
    </source>
</evidence>
<accession>A0ABV5W4C6</accession>
<dbReference type="Pfam" id="PF01547">
    <property type="entry name" value="SBP_bac_1"/>
    <property type="match status" value="1"/>
</dbReference>
<sequence length="477" mass="52581">MRNTLVGLLTAVSMVAVSACSAGGTGGRSAAGNGEGEAVVPPAQAGNAANPPTVQETIGQPSTTEKKTVVFSTFFPSEFLNEAKRKYEAKHPNITIDLRYVDSDNKHLEENLEKFVKTTGTAMLSGKGPDLLEMDQLPSGSYVGKKLLANLGDLMDKDPSFRKENYFSNVLDGMKVNGGIYGMPIGFILYGFMGNKTLIENSGVPFDDSGWTWSEFAGVAKELAKKADPDHKFALGGMPPEYMLANFVNAQYATFIDQPNRRANFESAAFSDLLQQVKSLYDARLVNEQARFSIFRETTIVSPSDYIREIRQSEFMPNKMDYKSKLYVMPHADGQKPGSFFRTYQTIGLNEKSAVKAEAWDFLKFLLSDEVQAKADGAGFPLNKASYQNKVQALLQKGKVESDQPIGPMKGQSFDITQNDIDDLDKFVNGAIYPVQFKPSKIDEIVREDSKAYFTGQKTPEAVAKLIQNRITTVLNE</sequence>
<feature type="signal peptide" evidence="7">
    <location>
        <begin position="1"/>
        <end position="22"/>
    </location>
</feature>
<feature type="region of interest" description="Disordered" evidence="6">
    <location>
        <begin position="23"/>
        <end position="62"/>
    </location>
</feature>
<dbReference type="PANTHER" id="PTHR43649">
    <property type="entry name" value="ARABINOSE-BINDING PROTEIN-RELATED"/>
    <property type="match status" value="1"/>
</dbReference>
<evidence type="ECO:0000256" key="7">
    <source>
        <dbReference type="SAM" id="SignalP"/>
    </source>
</evidence>
<evidence type="ECO:0000313" key="8">
    <source>
        <dbReference type="EMBL" id="MFB9755395.1"/>
    </source>
</evidence>
<evidence type="ECO:0000256" key="3">
    <source>
        <dbReference type="ARBA" id="ARBA00023136"/>
    </source>
</evidence>
<evidence type="ECO:0000256" key="1">
    <source>
        <dbReference type="ARBA" id="ARBA00022475"/>
    </source>
</evidence>
<keyword evidence="9" id="KW-1185">Reference proteome</keyword>
<dbReference type="Proteomes" id="UP001589619">
    <property type="component" value="Unassembled WGS sequence"/>
</dbReference>
<comment type="caution">
    <text evidence="8">The sequence shown here is derived from an EMBL/GenBank/DDBJ whole genome shotgun (WGS) entry which is preliminary data.</text>
</comment>
<dbReference type="InterPro" id="IPR050490">
    <property type="entry name" value="Bact_solute-bd_prot1"/>
</dbReference>
<evidence type="ECO:0000313" key="9">
    <source>
        <dbReference type="Proteomes" id="UP001589619"/>
    </source>
</evidence>
<evidence type="ECO:0000256" key="5">
    <source>
        <dbReference type="ARBA" id="ARBA00023288"/>
    </source>
</evidence>
<evidence type="ECO:0000256" key="4">
    <source>
        <dbReference type="ARBA" id="ARBA00023139"/>
    </source>
</evidence>
<gene>
    <name evidence="8" type="ORF">ACFFNY_27785</name>
</gene>
<organism evidence="8 9">
    <name type="scientific">Paenibacillus hodogayensis</name>
    <dbReference type="NCBI Taxonomy" id="279208"/>
    <lineage>
        <taxon>Bacteria</taxon>
        <taxon>Bacillati</taxon>
        <taxon>Bacillota</taxon>
        <taxon>Bacilli</taxon>
        <taxon>Bacillales</taxon>
        <taxon>Paenibacillaceae</taxon>
        <taxon>Paenibacillus</taxon>
    </lineage>
</organism>
<keyword evidence="5" id="KW-0449">Lipoprotein</keyword>
<protein>
    <submittedName>
        <fullName evidence="8">ABC transporter substrate-binding protein</fullName>
    </submittedName>
</protein>
<feature type="compositionally biased region" description="Polar residues" evidence="6">
    <location>
        <begin position="53"/>
        <end position="62"/>
    </location>
</feature>
<dbReference type="PROSITE" id="PS51257">
    <property type="entry name" value="PROKAR_LIPOPROTEIN"/>
    <property type="match status" value="1"/>
</dbReference>
<proteinExistence type="predicted"/>
<keyword evidence="1" id="KW-1003">Cell membrane</keyword>
<dbReference type="RefSeq" id="WP_344908301.1">
    <property type="nucleotide sequence ID" value="NZ_BAAAYO010000006.1"/>
</dbReference>
<keyword evidence="3" id="KW-0472">Membrane</keyword>
<dbReference type="PANTHER" id="PTHR43649:SF33">
    <property type="entry name" value="POLYGALACTURONAN_RHAMNOGALACTURONAN-BINDING PROTEIN YTCQ"/>
    <property type="match status" value="1"/>
</dbReference>
<dbReference type="Gene3D" id="3.40.190.10">
    <property type="entry name" value="Periplasmic binding protein-like II"/>
    <property type="match status" value="1"/>
</dbReference>